<sequence length="784" mass="78476">MSRRSAAGGAGGRSAASSPRRTARGTTVGVALAGTLTAPLVVLAPSAAAAPEDPAAAEGVADDRSVSIELTRLEPRTLAPGVPVTIAGELTNTGTETIEDLDVRLQRGQPLGTRAELQAVDGARDLTAVAVTPFQDVAAELRPGASASFTLTTTSDALAIDREGVYPVLLNLNGAGSDGDRSRVGELTTYLVQPSVLPPTSAGVAWLWPLVERTHRDASGAFVDDGLTGEVSTGGRLDRALAAVEQLPETVPPGGGEPTPVVPVTLAVDPALVEELQVMADGPYAVAGDEGAGAGTDEAAAFLGRLRAVAADHPVVALPYGDVDADALTAAGLSAVVTRSLPGSPEGTAQDDPDAPTAPPTAAPTGTGGTAGADVLREVLGVDARTDLAWAVGGSLRPETLAVLQDGGVQEVVLAPGGLTDGAAALGLDGPAAARTTVPTEDGAVDVLVADPALGQLAGNAAQVPGGRRAAEQRTVAELALLTLRPGDAAAGQSVLVAPPREVDADPAAVSAMMAAAAQLPGLRPATVAQLGDGPATDAGELVAPADPGGLEPAGLTDVTAAVAVRDQLAGAVLGDADAVLAPWDAAIARATSAAWRDDPAAFAAAAADLRTTMRRLLGRVTLLAPAAGTYSLASSDSPLVLTVRNDLPFALRVQLRVQTRGNALSVGDLGDEVLGPEQRTTLTVPTEVRQSGRFGVAATLTTPDGTPLGDPVELQVQSTAYGSISVIITIGAAALLGLLFLRRLVRYLLRRRRGTPTDGDGGLPGGPAPEGAAVPLPPTRSPV</sequence>
<evidence type="ECO:0008006" key="5">
    <source>
        <dbReference type="Google" id="ProtNLM"/>
    </source>
</evidence>
<feature type="region of interest" description="Disordered" evidence="1">
    <location>
        <begin position="754"/>
        <end position="784"/>
    </location>
</feature>
<feature type="transmembrane region" description="Helical" evidence="2">
    <location>
        <begin position="721"/>
        <end position="742"/>
    </location>
</feature>
<dbReference type="RefSeq" id="WP_091446017.1">
    <property type="nucleotide sequence ID" value="NZ_FOIE01000007.1"/>
</dbReference>
<feature type="region of interest" description="Disordered" evidence="1">
    <location>
        <begin position="1"/>
        <end position="24"/>
    </location>
</feature>
<evidence type="ECO:0000256" key="2">
    <source>
        <dbReference type="SAM" id="Phobius"/>
    </source>
</evidence>
<protein>
    <recommendedName>
        <fullName evidence="5">Glycoprotein</fullName>
    </recommendedName>
</protein>
<organism evidence="3 4">
    <name type="scientific">Geodermatophilus poikilotrophus</name>
    <dbReference type="NCBI Taxonomy" id="1333667"/>
    <lineage>
        <taxon>Bacteria</taxon>
        <taxon>Bacillati</taxon>
        <taxon>Actinomycetota</taxon>
        <taxon>Actinomycetes</taxon>
        <taxon>Geodermatophilales</taxon>
        <taxon>Geodermatophilaceae</taxon>
        <taxon>Geodermatophilus</taxon>
    </lineage>
</organism>
<dbReference type="OrthoDB" id="3797035at2"/>
<dbReference type="AlphaFoldDB" id="A0A1I0GK05"/>
<dbReference type="Pfam" id="PF19516">
    <property type="entry name" value="DUF6049"/>
    <property type="match status" value="1"/>
</dbReference>
<accession>A0A1I0GK05</accession>
<keyword evidence="2" id="KW-0472">Membrane</keyword>
<evidence type="ECO:0000313" key="4">
    <source>
        <dbReference type="Proteomes" id="UP000198507"/>
    </source>
</evidence>
<evidence type="ECO:0000313" key="3">
    <source>
        <dbReference type="EMBL" id="SET71486.1"/>
    </source>
</evidence>
<keyword evidence="2" id="KW-1133">Transmembrane helix</keyword>
<gene>
    <name evidence="3" type="ORF">SAMN04488546_3355</name>
</gene>
<dbReference type="Proteomes" id="UP000198507">
    <property type="component" value="Unassembled WGS sequence"/>
</dbReference>
<dbReference type="InterPro" id="IPR046112">
    <property type="entry name" value="DUF6049"/>
</dbReference>
<evidence type="ECO:0000256" key="1">
    <source>
        <dbReference type="SAM" id="MobiDB-lite"/>
    </source>
</evidence>
<dbReference type="EMBL" id="FOIE01000007">
    <property type="protein sequence ID" value="SET71486.1"/>
    <property type="molecule type" value="Genomic_DNA"/>
</dbReference>
<keyword evidence="4" id="KW-1185">Reference proteome</keyword>
<proteinExistence type="predicted"/>
<keyword evidence="2" id="KW-0812">Transmembrane</keyword>
<name>A0A1I0GK05_9ACTN</name>
<feature type="region of interest" description="Disordered" evidence="1">
    <location>
        <begin position="339"/>
        <end position="372"/>
    </location>
</feature>
<reference evidence="4" key="1">
    <citation type="submission" date="2016-10" db="EMBL/GenBank/DDBJ databases">
        <authorList>
            <person name="Varghese N."/>
            <person name="Submissions S."/>
        </authorList>
    </citation>
    <scope>NUCLEOTIDE SEQUENCE [LARGE SCALE GENOMIC DNA]</scope>
    <source>
        <strain evidence="4">DSM 44209</strain>
    </source>
</reference>